<feature type="transmembrane region" description="Helical" evidence="6">
    <location>
        <begin position="21"/>
        <end position="39"/>
    </location>
</feature>
<feature type="domain" description="VTT" evidence="7">
    <location>
        <begin position="45"/>
        <end position="164"/>
    </location>
</feature>
<evidence type="ECO:0000259" key="7">
    <source>
        <dbReference type="Pfam" id="PF09335"/>
    </source>
</evidence>
<dbReference type="PANTHER" id="PTHR42709:SF6">
    <property type="entry name" value="UNDECAPRENYL PHOSPHATE TRANSPORTER A"/>
    <property type="match status" value="1"/>
</dbReference>
<comment type="subcellular location">
    <subcellularLocation>
        <location evidence="1">Cell membrane</location>
        <topology evidence="1">Multi-pass membrane protein</topology>
    </subcellularLocation>
</comment>
<evidence type="ECO:0000256" key="1">
    <source>
        <dbReference type="ARBA" id="ARBA00004651"/>
    </source>
</evidence>
<proteinExistence type="predicted"/>
<reference evidence="8" key="1">
    <citation type="submission" date="2020-05" db="EMBL/GenBank/DDBJ databases">
        <authorList>
            <person name="Chiriac C."/>
            <person name="Salcher M."/>
            <person name="Ghai R."/>
            <person name="Kavagutti S V."/>
        </authorList>
    </citation>
    <scope>NUCLEOTIDE SEQUENCE</scope>
</reference>
<name>A0A6J6HVC6_9ZZZZ</name>
<dbReference type="Pfam" id="PF09335">
    <property type="entry name" value="VTT_dom"/>
    <property type="match status" value="1"/>
</dbReference>
<evidence type="ECO:0000256" key="4">
    <source>
        <dbReference type="ARBA" id="ARBA00022989"/>
    </source>
</evidence>
<dbReference type="InterPro" id="IPR051311">
    <property type="entry name" value="DedA_domain"/>
</dbReference>
<evidence type="ECO:0000256" key="3">
    <source>
        <dbReference type="ARBA" id="ARBA00022692"/>
    </source>
</evidence>
<gene>
    <name evidence="8" type="ORF">UFOPK1909_00230</name>
</gene>
<feature type="transmembrane region" description="Helical" evidence="6">
    <location>
        <begin position="59"/>
        <end position="80"/>
    </location>
</feature>
<dbReference type="AlphaFoldDB" id="A0A6J6HVC6"/>
<feature type="transmembrane region" description="Helical" evidence="6">
    <location>
        <begin position="144"/>
        <end position="165"/>
    </location>
</feature>
<sequence>MNEILDWLLTTVQSVDPATRNILAGLAILLETSLFVGLVMPGDTVVLVASTGVTEVSDFFWLLGCVLVGSLIGESFGFWIGRLFGERIRASKLGQKIGEKNWRMADSFIESRGGLAVAISRFLPVLHSLVPVVSGATKMRYRVFIRWTLAACTVWASAYVGVGYLAKSSYEQIGSSLKFGGFIFVGIILVFVTIVHFAKKRLEKIAVKMVEDDKKAQFKDLEG</sequence>
<keyword evidence="2" id="KW-1003">Cell membrane</keyword>
<dbReference type="PANTHER" id="PTHR42709">
    <property type="entry name" value="ALKALINE PHOSPHATASE LIKE PROTEIN"/>
    <property type="match status" value="1"/>
</dbReference>
<protein>
    <submittedName>
        <fullName evidence="8">Unannotated protein</fullName>
    </submittedName>
</protein>
<dbReference type="InterPro" id="IPR032816">
    <property type="entry name" value="VTT_dom"/>
</dbReference>
<evidence type="ECO:0000256" key="5">
    <source>
        <dbReference type="ARBA" id="ARBA00023136"/>
    </source>
</evidence>
<dbReference type="EMBL" id="CAEZVD010000008">
    <property type="protein sequence ID" value="CAB4616543.1"/>
    <property type="molecule type" value="Genomic_DNA"/>
</dbReference>
<keyword evidence="3 6" id="KW-0812">Transmembrane</keyword>
<keyword evidence="5 6" id="KW-0472">Membrane</keyword>
<keyword evidence="4 6" id="KW-1133">Transmembrane helix</keyword>
<organism evidence="8">
    <name type="scientific">freshwater metagenome</name>
    <dbReference type="NCBI Taxonomy" id="449393"/>
    <lineage>
        <taxon>unclassified sequences</taxon>
        <taxon>metagenomes</taxon>
        <taxon>ecological metagenomes</taxon>
    </lineage>
</organism>
<accession>A0A6J6HVC6</accession>
<feature type="transmembrane region" description="Helical" evidence="6">
    <location>
        <begin position="177"/>
        <end position="198"/>
    </location>
</feature>
<evidence type="ECO:0000256" key="6">
    <source>
        <dbReference type="SAM" id="Phobius"/>
    </source>
</evidence>
<evidence type="ECO:0000313" key="8">
    <source>
        <dbReference type="EMBL" id="CAB4616543.1"/>
    </source>
</evidence>
<evidence type="ECO:0000256" key="2">
    <source>
        <dbReference type="ARBA" id="ARBA00022475"/>
    </source>
</evidence>
<dbReference type="GO" id="GO:0005886">
    <property type="term" value="C:plasma membrane"/>
    <property type="evidence" value="ECO:0007669"/>
    <property type="project" value="UniProtKB-SubCell"/>
</dbReference>